<comment type="caution">
    <text evidence="1">The sequence shown here is derived from an EMBL/GenBank/DDBJ whole genome shotgun (WGS) entry which is preliminary data.</text>
</comment>
<evidence type="ECO:0000313" key="1">
    <source>
        <dbReference type="EMBL" id="TYB31106.1"/>
    </source>
</evidence>
<dbReference type="AlphaFoldDB" id="A0A5D0MDN1"/>
<accession>A0A5D0MDN1</accession>
<sequence>MSKVRFKFKNKKLKKYFKKYLTNKGIRNKIKEKVVFTDREKINLRNYKIIHFTDKISYKKYKYTVLLPDKRQNIIKNIMKYLNLQ</sequence>
<dbReference type="EMBL" id="VSIX01000056">
    <property type="protein sequence ID" value="TYB31106.1"/>
    <property type="molecule type" value="Genomic_DNA"/>
</dbReference>
<protein>
    <submittedName>
        <fullName evidence="1">Uncharacterized protein</fullName>
    </submittedName>
</protein>
<proteinExistence type="predicted"/>
<keyword evidence="2" id="KW-1185">Reference proteome</keyword>
<reference evidence="1" key="1">
    <citation type="submission" date="2019-08" db="EMBL/GenBank/DDBJ databases">
        <title>Genomic characterization of a novel candidate phylum (ARYD3) from a high temperature, high salinity tertiary oil reservoir in north central Oklahoma, USA.</title>
        <authorList>
            <person name="Youssef N.H."/>
            <person name="Yadav A."/>
            <person name="Elshahed M.S."/>
        </authorList>
    </citation>
    <scope>NUCLEOTIDE SEQUENCE [LARGE SCALE GENOMIC DNA]</scope>
    <source>
        <strain evidence="1">ARYD3</strain>
    </source>
</reference>
<organism evidence="1 2">
    <name type="scientific">Candidatus Mcinerneyibacterium aminivorans</name>
    <dbReference type="NCBI Taxonomy" id="2703815"/>
    <lineage>
        <taxon>Bacteria</taxon>
        <taxon>Candidatus Macinerneyibacteriota</taxon>
        <taxon>Candidatus Mcinerneyibacteria</taxon>
        <taxon>Candidatus Mcinerneyibacteriales</taxon>
        <taxon>Candidatus Mcinerneyibacteriaceae</taxon>
        <taxon>Candidatus Mcinerneyibacterium</taxon>
    </lineage>
</organism>
<gene>
    <name evidence="1" type="ORF">FXF47_06000</name>
</gene>
<name>A0A5D0MDN1_9BACT</name>
<evidence type="ECO:0000313" key="2">
    <source>
        <dbReference type="Proteomes" id="UP000324143"/>
    </source>
</evidence>
<dbReference type="Proteomes" id="UP000324143">
    <property type="component" value="Unassembled WGS sequence"/>
</dbReference>